<evidence type="ECO:0000256" key="3">
    <source>
        <dbReference type="ARBA" id="ARBA00023002"/>
    </source>
</evidence>
<keyword evidence="3" id="KW-0560">Oxidoreductase</keyword>
<dbReference type="OrthoDB" id="1643408at2"/>
<gene>
    <name evidence="5" type="ORF">GH741_17560</name>
</gene>
<dbReference type="PANTHER" id="PTHR43408">
    <property type="entry name" value="FMN REDUCTASE (NADPH)"/>
    <property type="match status" value="1"/>
</dbReference>
<evidence type="ECO:0000313" key="6">
    <source>
        <dbReference type="Proteomes" id="UP000799092"/>
    </source>
</evidence>
<dbReference type="SUPFAM" id="SSF52218">
    <property type="entry name" value="Flavoproteins"/>
    <property type="match status" value="1"/>
</dbReference>
<accession>A0A6A8DFP7</accession>
<dbReference type="InterPro" id="IPR051814">
    <property type="entry name" value="NAD(P)H-dep_FMN_reductase"/>
</dbReference>
<reference evidence="5" key="1">
    <citation type="submission" date="2019-11" db="EMBL/GenBank/DDBJ databases">
        <authorList>
            <person name="Li J."/>
        </authorList>
    </citation>
    <scope>NUCLEOTIDE SEQUENCE</scope>
    <source>
        <strain evidence="5">B6B</strain>
    </source>
</reference>
<evidence type="ECO:0000259" key="4">
    <source>
        <dbReference type="Pfam" id="PF03358"/>
    </source>
</evidence>
<keyword evidence="1" id="KW-0285">Flavoprotein</keyword>
<comment type="caution">
    <text evidence="5">The sequence shown here is derived from an EMBL/GenBank/DDBJ whole genome shotgun (WGS) entry which is preliminary data.</text>
</comment>
<dbReference type="Gene3D" id="3.40.50.360">
    <property type="match status" value="1"/>
</dbReference>
<dbReference type="RefSeq" id="WP_153738069.1">
    <property type="nucleotide sequence ID" value="NZ_WJNG01000016.1"/>
</dbReference>
<protein>
    <submittedName>
        <fullName evidence="5">NADH-dependent FMN reductase</fullName>
    </submittedName>
</protein>
<name>A0A6A8DFP7_9BACI</name>
<sequence length="180" mass="20124">MKVVGVSGSLAGWKTNVAVHHVLKAIEDLDANIQKELIDLRDYDVEFVNGSPLAYYNEDTMNVVNKVLSADFLVVGSPIYQASISGALKNLLDHLPVDAFNRKVTGMVTTGEIEKHFLVSEYQLKPILSYLKGLIPSSNVFIHNDSFSEENEIIESEVLERINLFAKEMISLQNSIEQRN</sequence>
<dbReference type="AlphaFoldDB" id="A0A6A8DFP7"/>
<evidence type="ECO:0000313" key="5">
    <source>
        <dbReference type="EMBL" id="MRH44454.1"/>
    </source>
</evidence>
<dbReference type="InterPro" id="IPR029039">
    <property type="entry name" value="Flavoprotein-like_sf"/>
</dbReference>
<dbReference type="Pfam" id="PF03358">
    <property type="entry name" value="FMN_red"/>
    <property type="match status" value="1"/>
</dbReference>
<organism evidence="5 6">
    <name type="scientific">Aquibacillus halophilus</name>
    <dbReference type="NCBI Taxonomy" id="930132"/>
    <lineage>
        <taxon>Bacteria</taxon>
        <taxon>Bacillati</taxon>
        <taxon>Bacillota</taxon>
        <taxon>Bacilli</taxon>
        <taxon>Bacillales</taxon>
        <taxon>Bacillaceae</taxon>
        <taxon>Aquibacillus</taxon>
    </lineage>
</organism>
<proteinExistence type="predicted"/>
<evidence type="ECO:0000256" key="2">
    <source>
        <dbReference type="ARBA" id="ARBA00022643"/>
    </source>
</evidence>
<dbReference type="Proteomes" id="UP000799092">
    <property type="component" value="Unassembled WGS sequence"/>
</dbReference>
<dbReference type="GO" id="GO:0016491">
    <property type="term" value="F:oxidoreductase activity"/>
    <property type="evidence" value="ECO:0007669"/>
    <property type="project" value="UniProtKB-KW"/>
</dbReference>
<dbReference type="EMBL" id="WJNG01000016">
    <property type="protein sequence ID" value="MRH44454.1"/>
    <property type="molecule type" value="Genomic_DNA"/>
</dbReference>
<dbReference type="PANTHER" id="PTHR43408:SF2">
    <property type="entry name" value="FMN REDUCTASE (NADPH)"/>
    <property type="match status" value="1"/>
</dbReference>
<feature type="domain" description="NADPH-dependent FMN reductase-like" evidence="4">
    <location>
        <begin position="1"/>
        <end position="144"/>
    </location>
</feature>
<dbReference type="InterPro" id="IPR005025">
    <property type="entry name" value="FMN_Rdtase-like_dom"/>
</dbReference>
<evidence type="ECO:0000256" key="1">
    <source>
        <dbReference type="ARBA" id="ARBA00022630"/>
    </source>
</evidence>
<keyword evidence="6" id="KW-1185">Reference proteome</keyword>
<keyword evidence="2" id="KW-0288">FMN</keyword>